<dbReference type="Pfam" id="PF00067">
    <property type="entry name" value="p450"/>
    <property type="match status" value="1"/>
</dbReference>
<evidence type="ECO:0000313" key="2">
    <source>
        <dbReference type="Proteomes" id="UP000807769"/>
    </source>
</evidence>
<dbReference type="RefSeq" id="XP_041194980.1">
    <property type="nucleotide sequence ID" value="XM_041335299.1"/>
</dbReference>
<dbReference type="EMBL" id="JABBWG010000010">
    <property type="protein sequence ID" value="KAG1819303.1"/>
    <property type="molecule type" value="Genomic_DNA"/>
</dbReference>
<dbReference type="Proteomes" id="UP000807769">
    <property type="component" value="Unassembled WGS sequence"/>
</dbReference>
<dbReference type="Gene3D" id="1.10.630.10">
    <property type="entry name" value="Cytochrome P450"/>
    <property type="match status" value="1"/>
</dbReference>
<dbReference type="GO" id="GO:0016705">
    <property type="term" value="F:oxidoreductase activity, acting on paired donors, with incorporation or reduction of molecular oxygen"/>
    <property type="evidence" value="ECO:0007669"/>
    <property type="project" value="InterPro"/>
</dbReference>
<protein>
    <submittedName>
        <fullName evidence="1">Uncharacterized protein</fullName>
    </submittedName>
</protein>
<dbReference type="InterPro" id="IPR001128">
    <property type="entry name" value="Cyt_P450"/>
</dbReference>
<dbReference type="AlphaFoldDB" id="A0A9P7JFH0"/>
<evidence type="ECO:0000313" key="1">
    <source>
        <dbReference type="EMBL" id="KAG1819303.1"/>
    </source>
</evidence>
<gene>
    <name evidence="1" type="ORF">BJ212DRAFT_1345369</name>
</gene>
<keyword evidence="2" id="KW-1185">Reference proteome</keyword>
<dbReference type="OrthoDB" id="2622023at2759"/>
<dbReference type="GO" id="GO:0004497">
    <property type="term" value="F:monooxygenase activity"/>
    <property type="evidence" value="ECO:0007669"/>
    <property type="project" value="InterPro"/>
</dbReference>
<proteinExistence type="predicted"/>
<organism evidence="1 2">
    <name type="scientific">Suillus subaureus</name>
    <dbReference type="NCBI Taxonomy" id="48587"/>
    <lineage>
        <taxon>Eukaryota</taxon>
        <taxon>Fungi</taxon>
        <taxon>Dikarya</taxon>
        <taxon>Basidiomycota</taxon>
        <taxon>Agaricomycotina</taxon>
        <taxon>Agaricomycetes</taxon>
        <taxon>Agaricomycetidae</taxon>
        <taxon>Boletales</taxon>
        <taxon>Suillineae</taxon>
        <taxon>Suillaceae</taxon>
        <taxon>Suillus</taxon>
    </lineage>
</organism>
<dbReference type="GO" id="GO:0005506">
    <property type="term" value="F:iron ion binding"/>
    <property type="evidence" value="ECO:0007669"/>
    <property type="project" value="InterPro"/>
</dbReference>
<dbReference type="GeneID" id="64629316"/>
<dbReference type="SUPFAM" id="SSF48264">
    <property type="entry name" value="Cytochrome P450"/>
    <property type="match status" value="1"/>
</dbReference>
<accession>A0A9P7JFH0</accession>
<dbReference type="GO" id="GO:0020037">
    <property type="term" value="F:heme binding"/>
    <property type="evidence" value="ECO:0007669"/>
    <property type="project" value="InterPro"/>
</dbReference>
<dbReference type="InterPro" id="IPR036396">
    <property type="entry name" value="Cyt_P450_sf"/>
</dbReference>
<comment type="caution">
    <text evidence="1">The sequence shown here is derived from an EMBL/GenBank/DDBJ whole genome shotgun (WGS) entry which is preliminary data.</text>
</comment>
<reference evidence="1" key="1">
    <citation type="journal article" date="2020" name="New Phytol.">
        <title>Comparative genomics reveals dynamic genome evolution in host specialist ectomycorrhizal fungi.</title>
        <authorList>
            <person name="Lofgren L.A."/>
            <person name="Nguyen N.H."/>
            <person name="Vilgalys R."/>
            <person name="Ruytinx J."/>
            <person name="Liao H.L."/>
            <person name="Branco S."/>
            <person name="Kuo A."/>
            <person name="LaButti K."/>
            <person name="Lipzen A."/>
            <person name="Andreopoulos W."/>
            <person name="Pangilinan J."/>
            <person name="Riley R."/>
            <person name="Hundley H."/>
            <person name="Na H."/>
            <person name="Barry K."/>
            <person name="Grigoriev I.V."/>
            <person name="Stajich J.E."/>
            <person name="Kennedy P.G."/>
        </authorList>
    </citation>
    <scope>NUCLEOTIDE SEQUENCE</scope>
    <source>
        <strain evidence="1">MN1</strain>
    </source>
</reference>
<name>A0A9P7JFH0_9AGAM</name>
<sequence length="114" mass="12703">MFIPKNSTVFANLAGIVHNATIFPDPENFCPKRLLTRDFKPFTYVGKKNLCVCIDLYQHPSRHEPISIPSLSMFPVSSGRLMSPLLLTSSKRKIYQTPGIIPTDSIPIRSASIA</sequence>